<keyword evidence="4" id="KW-0862">Zinc</keyword>
<dbReference type="AlphaFoldDB" id="A0A843Y8W0"/>
<dbReference type="SMART" id="SM00849">
    <property type="entry name" value="Lactamase_B"/>
    <property type="match status" value="1"/>
</dbReference>
<comment type="similarity">
    <text evidence="1">Belongs to the metallo-beta-lactamase superfamily.</text>
</comment>
<evidence type="ECO:0000256" key="2">
    <source>
        <dbReference type="ARBA" id="ARBA00022723"/>
    </source>
</evidence>
<dbReference type="PROSITE" id="PS51318">
    <property type="entry name" value="TAT"/>
    <property type="match status" value="1"/>
</dbReference>
<dbReference type="GO" id="GO:0046872">
    <property type="term" value="F:metal ion binding"/>
    <property type="evidence" value="ECO:0007669"/>
    <property type="project" value="UniProtKB-KW"/>
</dbReference>
<evidence type="ECO:0000259" key="5">
    <source>
        <dbReference type="SMART" id="SM00849"/>
    </source>
</evidence>
<protein>
    <submittedName>
        <fullName evidence="6">MBL fold metallo-hydrolase</fullName>
    </submittedName>
</protein>
<organism evidence="6 7">
    <name type="scientific">Tritonibacter litoralis</name>
    <dbReference type="NCBI Taxonomy" id="2662264"/>
    <lineage>
        <taxon>Bacteria</taxon>
        <taxon>Pseudomonadati</taxon>
        <taxon>Pseudomonadota</taxon>
        <taxon>Alphaproteobacteria</taxon>
        <taxon>Rhodobacterales</taxon>
        <taxon>Paracoccaceae</taxon>
        <taxon>Tritonibacter</taxon>
    </lineage>
</organism>
<reference evidence="6 7" key="1">
    <citation type="submission" date="2019-10" db="EMBL/GenBank/DDBJ databases">
        <title>Epibacterium sp. nov., isolated from seawater.</title>
        <authorList>
            <person name="Zhang X."/>
            <person name="Li N."/>
        </authorList>
    </citation>
    <scope>NUCLEOTIDE SEQUENCE [LARGE SCALE GENOMIC DNA]</scope>
    <source>
        <strain evidence="6 7">SM1979</strain>
    </source>
</reference>
<dbReference type="CDD" id="cd07720">
    <property type="entry name" value="OPHC2-like_MBL-fold"/>
    <property type="match status" value="1"/>
</dbReference>
<evidence type="ECO:0000313" key="7">
    <source>
        <dbReference type="Proteomes" id="UP000444174"/>
    </source>
</evidence>
<keyword evidence="7" id="KW-1185">Reference proteome</keyword>
<dbReference type="InterPro" id="IPR036866">
    <property type="entry name" value="RibonucZ/Hydroxyglut_hydro"/>
</dbReference>
<dbReference type="Gene3D" id="3.60.15.10">
    <property type="entry name" value="Ribonuclease Z/Hydroxyacylglutathione hydrolase-like"/>
    <property type="match status" value="1"/>
</dbReference>
<dbReference type="Proteomes" id="UP000444174">
    <property type="component" value="Unassembled WGS sequence"/>
</dbReference>
<name>A0A843Y8W0_9RHOB</name>
<dbReference type="InterPro" id="IPR001279">
    <property type="entry name" value="Metallo-B-lactamas"/>
</dbReference>
<keyword evidence="3 6" id="KW-0378">Hydrolase</keyword>
<evidence type="ECO:0000256" key="3">
    <source>
        <dbReference type="ARBA" id="ARBA00022801"/>
    </source>
</evidence>
<comment type="caution">
    <text evidence="6">The sequence shown here is derived from an EMBL/GenBank/DDBJ whole genome shotgun (WGS) entry which is preliminary data.</text>
</comment>
<gene>
    <name evidence="6" type="ORF">GFB49_02550</name>
</gene>
<dbReference type="PANTHER" id="PTHR42978">
    <property type="entry name" value="QUORUM-QUENCHING LACTONASE YTNP-RELATED-RELATED"/>
    <property type="match status" value="1"/>
</dbReference>
<dbReference type="EMBL" id="WIBF01000001">
    <property type="protein sequence ID" value="MQQ07326.1"/>
    <property type="molecule type" value="Genomic_DNA"/>
</dbReference>
<dbReference type="Pfam" id="PF00753">
    <property type="entry name" value="Lactamase_B"/>
    <property type="match status" value="1"/>
</dbReference>
<accession>A0A843Y8W0</accession>
<dbReference type="RefSeq" id="WP_153214218.1">
    <property type="nucleotide sequence ID" value="NZ_WIBF01000001.1"/>
</dbReference>
<evidence type="ECO:0000256" key="4">
    <source>
        <dbReference type="ARBA" id="ARBA00022833"/>
    </source>
</evidence>
<dbReference type="InterPro" id="IPR051013">
    <property type="entry name" value="MBL_superfamily_lactonases"/>
</dbReference>
<sequence>MAINRRQILGATLAAPVVATSGLTRVAHAETAPAKTGVTHSFTVGDATVTALLDGHIAIASQIISPFDQAKADEVLADTLFGFGEQGMPIPVSGYLIEKAGKYTLLDAGAAGLFGPTLGNLAASLAATGVKPEQISTILLTHMHPDHTGGLVDADGNAVFPNAELVVSATEYGFWYDDAIMASVPEGNRPFFEMARNTTSPYANRLKKFDGEVEVAAGFTSLPLPGHTPGHSGYMLDGGTESLLLWGDVIHLTGLQFALPEWTVAFDTDPALTVETRKKMLDRASADKMLVTGAHIEFPGLGKVIRKGEAYGFVAAPWQFAV</sequence>
<evidence type="ECO:0000313" key="6">
    <source>
        <dbReference type="EMBL" id="MQQ07326.1"/>
    </source>
</evidence>
<dbReference type="InterPro" id="IPR006311">
    <property type="entry name" value="TAT_signal"/>
</dbReference>
<evidence type="ECO:0000256" key="1">
    <source>
        <dbReference type="ARBA" id="ARBA00007749"/>
    </source>
</evidence>
<dbReference type="PANTHER" id="PTHR42978:SF6">
    <property type="entry name" value="QUORUM-QUENCHING LACTONASE YTNP-RELATED"/>
    <property type="match status" value="1"/>
</dbReference>
<feature type="domain" description="Metallo-beta-lactamase" evidence="5">
    <location>
        <begin position="91"/>
        <end position="295"/>
    </location>
</feature>
<dbReference type="SUPFAM" id="SSF56281">
    <property type="entry name" value="Metallo-hydrolase/oxidoreductase"/>
    <property type="match status" value="1"/>
</dbReference>
<proteinExistence type="inferred from homology"/>
<keyword evidence="2" id="KW-0479">Metal-binding</keyword>
<dbReference type="GO" id="GO:0016787">
    <property type="term" value="F:hydrolase activity"/>
    <property type="evidence" value="ECO:0007669"/>
    <property type="project" value="UniProtKB-KW"/>
</dbReference>